<evidence type="ECO:0000313" key="1">
    <source>
        <dbReference type="EMBL" id="TXE11601.1"/>
    </source>
</evidence>
<gene>
    <name evidence="1" type="ORF">FUA26_05910</name>
</gene>
<dbReference type="AlphaFoldDB" id="A0A5C7AT79"/>
<name>A0A5C7AT79_9FLAO</name>
<protein>
    <recommendedName>
        <fullName evidence="3">Glycosyl transferase family 28 C-terminal domain-containing protein</fullName>
    </recommendedName>
</protein>
<reference evidence="2" key="1">
    <citation type="submission" date="2019-08" db="EMBL/GenBank/DDBJ databases">
        <title>Seonamhaeicola sediminis sp. nov., isolated from marine sediment.</title>
        <authorList>
            <person name="Cao W.R."/>
        </authorList>
    </citation>
    <scope>NUCLEOTIDE SEQUENCE [LARGE SCALE GENOMIC DNA]</scope>
    <source>
        <strain evidence="2">Gy8</strain>
    </source>
</reference>
<dbReference type="Proteomes" id="UP000321790">
    <property type="component" value="Unassembled WGS sequence"/>
</dbReference>
<evidence type="ECO:0008006" key="3">
    <source>
        <dbReference type="Google" id="ProtNLM"/>
    </source>
</evidence>
<evidence type="ECO:0000313" key="2">
    <source>
        <dbReference type="Proteomes" id="UP000321790"/>
    </source>
</evidence>
<dbReference type="RefSeq" id="WP_147132949.1">
    <property type="nucleotide sequence ID" value="NZ_VOSC01000019.1"/>
</dbReference>
<sequence length="276" mass="32313">MHVFYAQGGGLGHLTRIDALIKLLKIKPNEVVIITPSLFVTYFNYRFVNLSWKTPAIIWTNIVLDYIKHHNITTFYVDAFPFGLKGELIPVYKKHSTLNYVYISRILKWPFYLDTIQPNIKITFNKTLLLEKLYNIHYNWILQHSKSIESLNIFACKPQKSKPLLASPHIIIVHSGGKNDVIKLCDFVVKNENLEQNITVFVFTQVNIKYNHAQFKILTNFYPVSIYFKHAEKIYTGCGFNVVHELKAYKTKHVMLPFEKLYDDQHFRKTAVNTKI</sequence>
<accession>A0A5C7AT79</accession>
<organism evidence="1 2">
    <name type="scientific">Seonamhaeicola algicola</name>
    <dbReference type="NCBI Taxonomy" id="1719036"/>
    <lineage>
        <taxon>Bacteria</taxon>
        <taxon>Pseudomonadati</taxon>
        <taxon>Bacteroidota</taxon>
        <taxon>Flavobacteriia</taxon>
        <taxon>Flavobacteriales</taxon>
        <taxon>Flavobacteriaceae</taxon>
    </lineage>
</organism>
<proteinExistence type="predicted"/>
<dbReference type="EMBL" id="VOSC01000019">
    <property type="protein sequence ID" value="TXE11601.1"/>
    <property type="molecule type" value="Genomic_DNA"/>
</dbReference>
<keyword evidence="2" id="KW-1185">Reference proteome</keyword>
<dbReference type="OrthoDB" id="9813876at2"/>
<comment type="caution">
    <text evidence="1">The sequence shown here is derived from an EMBL/GenBank/DDBJ whole genome shotgun (WGS) entry which is preliminary data.</text>
</comment>